<dbReference type="SUPFAM" id="SSF56672">
    <property type="entry name" value="DNA/RNA polymerases"/>
    <property type="match status" value="1"/>
</dbReference>
<accession>A0A5B6VQ17</accession>
<dbReference type="CDD" id="cd01647">
    <property type="entry name" value="RT_LTR"/>
    <property type="match status" value="1"/>
</dbReference>
<feature type="domain" description="Reverse transcriptase" evidence="1">
    <location>
        <begin position="399"/>
        <end position="470"/>
    </location>
</feature>
<dbReference type="EMBL" id="SMMG02000006">
    <property type="protein sequence ID" value="KAA3471220.1"/>
    <property type="molecule type" value="Genomic_DNA"/>
</dbReference>
<dbReference type="Pfam" id="PF08284">
    <property type="entry name" value="RVP_2"/>
    <property type="match status" value="1"/>
</dbReference>
<dbReference type="Gene3D" id="3.30.70.270">
    <property type="match status" value="2"/>
</dbReference>
<dbReference type="InterPro" id="IPR021109">
    <property type="entry name" value="Peptidase_aspartic_dom_sf"/>
</dbReference>
<organism evidence="2 3">
    <name type="scientific">Gossypium australe</name>
    <dbReference type="NCBI Taxonomy" id="47621"/>
    <lineage>
        <taxon>Eukaryota</taxon>
        <taxon>Viridiplantae</taxon>
        <taxon>Streptophyta</taxon>
        <taxon>Embryophyta</taxon>
        <taxon>Tracheophyta</taxon>
        <taxon>Spermatophyta</taxon>
        <taxon>Magnoliopsida</taxon>
        <taxon>eudicotyledons</taxon>
        <taxon>Gunneridae</taxon>
        <taxon>Pentapetalae</taxon>
        <taxon>rosids</taxon>
        <taxon>malvids</taxon>
        <taxon>Malvales</taxon>
        <taxon>Malvaceae</taxon>
        <taxon>Malvoideae</taxon>
        <taxon>Gossypium</taxon>
    </lineage>
</organism>
<evidence type="ECO:0000259" key="1">
    <source>
        <dbReference type="Pfam" id="PF00078"/>
    </source>
</evidence>
<dbReference type="OrthoDB" id="415724at2759"/>
<dbReference type="InterPro" id="IPR043128">
    <property type="entry name" value="Rev_trsase/Diguanyl_cyclase"/>
</dbReference>
<keyword evidence="3" id="KW-1185">Reference proteome</keyword>
<proteinExistence type="predicted"/>
<gene>
    <name evidence="2" type="ORF">EPI10_016861</name>
</gene>
<dbReference type="CDD" id="cd00303">
    <property type="entry name" value="retropepsin_like"/>
    <property type="match status" value="1"/>
</dbReference>
<dbReference type="InterPro" id="IPR053134">
    <property type="entry name" value="RNA-dir_DNA_polymerase"/>
</dbReference>
<evidence type="ECO:0000313" key="2">
    <source>
        <dbReference type="EMBL" id="KAA3471220.1"/>
    </source>
</evidence>
<dbReference type="Gene3D" id="3.10.10.10">
    <property type="entry name" value="HIV Type 1 Reverse Transcriptase, subunit A, domain 1"/>
    <property type="match status" value="1"/>
</dbReference>
<dbReference type="InterPro" id="IPR000477">
    <property type="entry name" value="RT_dom"/>
</dbReference>
<sequence length="530" mass="60793">MRRNPMILANTLGQKLSLVLRKRSRGNPMIDFQKNQKFRERIVRSRVARKFQLLQWQIRAVCKIQIGSSANKVVDTVLEYARNLAGINRSGAKYKSNKPEARALAKTYAIRAREEALAPNVITGTFSLFNVSVYALIDKGSTHLYICIMLVSENNLPVESIDCVVKVTKPLGHSVIVDLLCKKCPLKIQGYNFLADLMLLPFNEFDNILGMDWLNLHDAYDSGSESIKTTYILGTRVPEKKVDQVSIVCEFSYVFPEELLGLPLGREVEFSIDLILGTTPISILPHKMAPTNLKELKAQLQELLDRGFIQPSISSWGALVLFVKKKDGLMKLCIDYRQLNKVTIKNKYPLSRIEELFDQLKDVTVFYKIDLRSGYYQIRVKDCNVLKTAFRHDIDTMNSSFHRFDEQGFQPQLDKFVVVFINDILIYSKIETKHAQHLGTVLQTFHEKYLYVKFRKCEFWLQEVGFLGHMVFAKGIRMDPSKISAIINWKALKNVSEVLSFLGVAGYYRHFVKNFSIIALPMTKLLQKNV</sequence>
<reference evidence="3" key="1">
    <citation type="journal article" date="2019" name="Plant Biotechnol. J.">
        <title>Genome sequencing of the Australian wild diploid species Gossypium australe highlights disease resistance and delayed gland morphogenesis.</title>
        <authorList>
            <person name="Cai Y."/>
            <person name="Cai X."/>
            <person name="Wang Q."/>
            <person name="Wang P."/>
            <person name="Zhang Y."/>
            <person name="Cai C."/>
            <person name="Xu Y."/>
            <person name="Wang K."/>
            <person name="Zhou Z."/>
            <person name="Wang C."/>
            <person name="Geng S."/>
            <person name="Li B."/>
            <person name="Dong Q."/>
            <person name="Hou Y."/>
            <person name="Wang H."/>
            <person name="Ai P."/>
            <person name="Liu Z."/>
            <person name="Yi F."/>
            <person name="Sun M."/>
            <person name="An G."/>
            <person name="Cheng J."/>
            <person name="Zhang Y."/>
            <person name="Shi Q."/>
            <person name="Xie Y."/>
            <person name="Shi X."/>
            <person name="Chang Y."/>
            <person name="Huang F."/>
            <person name="Chen Y."/>
            <person name="Hong S."/>
            <person name="Mi L."/>
            <person name="Sun Q."/>
            <person name="Zhang L."/>
            <person name="Zhou B."/>
            <person name="Peng R."/>
            <person name="Zhang X."/>
            <person name="Liu F."/>
        </authorList>
    </citation>
    <scope>NUCLEOTIDE SEQUENCE [LARGE SCALE GENOMIC DNA]</scope>
    <source>
        <strain evidence="3">cv. PA1801</strain>
    </source>
</reference>
<dbReference type="Gene3D" id="2.40.70.10">
    <property type="entry name" value="Acid Proteases"/>
    <property type="match status" value="1"/>
</dbReference>
<dbReference type="FunFam" id="3.30.70.270:FF:000003">
    <property type="entry name" value="Transposon Ty3-G Gag-Pol polyprotein"/>
    <property type="match status" value="1"/>
</dbReference>
<dbReference type="PANTHER" id="PTHR24559">
    <property type="entry name" value="TRANSPOSON TY3-I GAG-POL POLYPROTEIN"/>
    <property type="match status" value="1"/>
</dbReference>
<evidence type="ECO:0000313" key="3">
    <source>
        <dbReference type="Proteomes" id="UP000325315"/>
    </source>
</evidence>
<dbReference type="SUPFAM" id="SSF50630">
    <property type="entry name" value="Acid proteases"/>
    <property type="match status" value="1"/>
</dbReference>
<dbReference type="Pfam" id="PF00078">
    <property type="entry name" value="RVT_1"/>
    <property type="match status" value="2"/>
</dbReference>
<dbReference type="Proteomes" id="UP000325315">
    <property type="component" value="Unassembled WGS sequence"/>
</dbReference>
<dbReference type="PANTHER" id="PTHR24559:SF444">
    <property type="entry name" value="REVERSE TRANSCRIPTASE DOMAIN-CONTAINING PROTEIN"/>
    <property type="match status" value="1"/>
</dbReference>
<dbReference type="AlphaFoldDB" id="A0A5B6VQ17"/>
<comment type="caution">
    <text evidence="2">The sequence shown here is derived from an EMBL/GenBank/DDBJ whole genome shotgun (WGS) entry which is preliminary data.</text>
</comment>
<dbReference type="InterPro" id="IPR043502">
    <property type="entry name" value="DNA/RNA_pol_sf"/>
</dbReference>
<feature type="domain" description="Reverse transcriptase" evidence="1">
    <location>
        <begin position="323"/>
        <end position="393"/>
    </location>
</feature>
<name>A0A5B6VQ17_9ROSI</name>
<protein>
    <submittedName>
        <fullName evidence="2">DNA/RNA polymerases superfamily protein</fullName>
    </submittedName>
</protein>